<evidence type="ECO:0000313" key="1">
    <source>
        <dbReference type="EMBL" id="KAK4232659.1"/>
    </source>
</evidence>
<organism evidence="1 2">
    <name type="scientific">Achaetomium macrosporum</name>
    <dbReference type="NCBI Taxonomy" id="79813"/>
    <lineage>
        <taxon>Eukaryota</taxon>
        <taxon>Fungi</taxon>
        <taxon>Dikarya</taxon>
        <taxon>Ascomycota</taxon>
        <taxon>Pezizomycotina</taxon>
        <taxon>Sordariomycetes</taxon>
        <taxon>Sordariomycetidae</taxon>
        <taxon>Sordariales</taxon>
        <taxon>Chaetomiaceae</taxon>
        <taxon>Achaetomium</taxon>
    </lineage>
</organism>
<proteinExistence type="predicted"/>
<protein>
    <submittedName>
        <fullName evidence="1">Uncharacterized protein</fullName>
    </submittedName>
</protein>
<feature type="non-terminal residue" evidence="1">
    <location>
        <position position="73"/>
    </location>
</feature>
<keyword evidence="2" id="KW-1185">Reference proteome</keyword>
<name>A0AAN7BZS0_9PEZI</name>
<dbReference type="Proteomes" id="UP001303760">
    <property type="component" value="Unassembled WGS sequence"/>
</dbReference>
<reference evidence="1" key="1">
    <citation type="journal article" date="2023" name="Mol. Phylogenet. Evol.">
        <title>Genome-scale phylogeny and comparative genomics of the fungal order Sordariales.</title>
        <authorList>
            <person name="Hensen N."/>
            <person name="Bonometti L."/>
            <person name="Westerberg I."/>
            <person name="Brannstrom I.O."/>
            <person name="Guillou S."/>
            <person name="Cros-Aarteil S."/>
            <person name="Calhoun S."/>
            <person name="Haridas S."/>
            <person name="Kuo A."/>
            <person name="Mondo S."/>
            <person name="Pangilinan J."/>
            <person name="Riley R."/>
            <person name="LaButti K."/>
            <person name="Andreopoulos B."/>
            <person name="Lipzen A."/>
            <person name="Chen C."/>
            <person name="Yan M."/>
            <person name="Daum C."/>
            <person name="Ng V."/>
            <person name="Clum A."/>
            <person name="Steindorff A."/>
            <person name="Ohm R.A."/>
            <person name="Martin F."/>
            <person name="Silar P."/>
            <person name="Natvig D.O."/>
            <person name="Lalanne C."/>
            <person name="Gautier V."/>
            <person name="Ament-Velasquez S.L."/>
            <person name="Kruys A."/>
            <person name="Hutchinson M.I."/>
            <person name="Powell A.J."/>
            <person name="Barry K."/>
            <person name="Miller A.N."/>
            <person name="Grigoriev I.V."/>
            <person name="Debuchy R."/>
            <person name="Gladieux P."/>
            <person name="Hiltunen Thoren M."/>
            <person name="Johannesson H."/>
        </authorList>
    </citation>
    <scope>NUCLEOTIDE SEQUENCE</scope>
    <source>
        <strain evidence="1">CBS 532.94</strain>
    </source>
</reference>
<dbReference type="EMBL" id="MU861135">
    <property type="protein sequence ID" value="KAK4232659.1"/>
    <property type="molecule type" value="Genomic_DNA"/>
</dbReference>
<dbReference type="AlphaFoldDB" id="A0AAN7BZS0"/>
<gene>
    <name evidence="1" type="ORF">C8A03DRAFT_39770</name>
</gene>
<reference evidence="1" key="2">
    <citation type="submission" date="2023-05" db="EMBL/GenBank/DDBJ databases">
        <authorList>
            <consortium name="Lawrence Berkeley National Laboratory"/>
            <person name="Steindorff A."/>
            <person name="Hensen N."/>
            <person name="Bonometti L."/>
            <person name="Westerberg I."/>
            <person name="Brannstrom I.O."/>
            <person name="Guillou S."/>
            <person name="Cros-Aarteil S."/>
            <person name="Calhoun S."/>
            <person name="Haridas S."/>
            <person name="Kuo A."/>
            <person name="Mondo S."/>
            <person name="Pangilinan J."/>
            <person name="Riley R."/>
            <person name="Labutti K."/>
            <person name="Andreopoulos B."/>
            <person name="Lipzen A."/>
            <person name="Chen C."/>
            <person name="Yanf M."/>
            <person name="Daum C."/>
            <person name="Ng V."/>
            <person name="Clum A."/>
            <person name="Ohm R."/>
            <person name="Martin F."/>
            <person name="Silar P."/>
            <person name="Natvig D."/>
            <person name="Lalanne C."/>
            <person name="Gautier V."/>
            <person name="Ament-Velasquez S.L."/>
            <person name="Kruys A."/>
            <person name="Hutchinson M.I."/>
            <person name="Powell A.J."/>
            <person name="Barry K."/>
            <person name="Miller A.N."/>
            <person name="Grigoriev I.V."/>
            <person name="Debuchy R."/>
            <person name="Gladieux P."/>
            <person name="Thoren M.H."/>
            <person name="Johannesson H."/>
        </authorList>
    </citation>
    <scope>NUCLEOTIDE SEQUENCE</scope>
    <source>
        <strain evidence="1">CBS 532.94</strain>
    </source>
</reference>
<sequence>MGQWVKVYEEGGRKFGRTFRVLADDIQKKGMEEAGFINIVVKGYKSPTGDWPTDPKQKEIGIFAKCVLETDLE</sequence>
<comment type="caution">
    <text evidence="1">The sequence shown here is derived from an EMBL/GenBank/DDBJ whole genome shotgun (WGS) entry which is preliminary data.</text>
</comment>
<accession>A0AAN7BZS0</accession>
<evidence type="ECO:0000313" key="2">
    <source>
        <dbReference type="Proteomes" id="UP001303760"/>
    </source>
</evidence>